<evidence type="ECO:0000256" key="4">
    <source>
        <dbReference type="ARBA" id="ARBA00023139"/>
    </source>
</evidence>
<evidence type="ECO:0000313" key="8">
    <source>
        <dbReference type="EMBL" id="RGI96172.1"/>
    </source>
</evidence>
<evidence type="ECO:0000256" key="2">
    <source>
        <dbReference type="ARBA" id="ARBA00022729"/>
    </source>
</evidence>
<feature type="region of interest" description="Disordered" evidence="6">
    <location>
        <begin position="30"/>
        <end position="63"/>
    </location>
</feature>
<feature type="compositionally biased region" description="Low complexity" evidence="6">
    <location>
        <begin position="46"/>
        <end position="57"/>
    </location>
</feature>
<evidence type="ECO:0000256" key="5">
    <source>
        <dbReference type="ARBA" id="ARBA00023288"/>
    </source>
</evidence>
<dbReference type="SUPFAM" id="SSF53850">
    <property type="entry name" value="Periplasmic binding protein-like II"/>
    <property type="match status" value="1"/>
</dbReference>
<evidence type="ECO:0000256" key="6">
    <source>
        <dbReference type="SAM" id="MobiDB-lite"/>
    </source>
</evidence>
<gene>
    <name evidence="8" type="ORF">DXD79_30110</name>
</gene>
<keyword evidence="5" id="KW-0449">Lipoprotein</keyword>
<organism evidence="8 9">
    <name type="scientific">Hungatella hathewayi</name>
    <dbReference type="NCBI Taxonomy" id="154046"/>
    <lineage>
        <taxon>Bacteria</taxon>
        <taxon>Bacillati</taxon>
        <taxon>Bacillota</taxon>
        <taxon>Clostridia</taxon>
        <taxon>Lachnospirales</taxon>
        <taxon>Lachnospiraceae</taxon>
        <taxon>Hungatella</taxon>
    </lineage>
</organism>
<dbReference type="Proteomes" id="UP000263014">
    <property type="component" value="Unassembled WGS sequence"/>
</dbReference>
<feature type="compositionally biased region" description="Polar residues" evidence="6">
    <location>
        <begin position="30"/>
        <end position="45"/>
    </location>
</feature>
<reference evidence="8 9" key="1">
    <citation type="submission" date="2018-08" db="EMBL/GenBank/DDBJ databases">
        <title>A genome reference for cultivated species of the human gut microbiota.</title>
        <authorList>
            <person name="Zou Y."/>
            <person name="Xue W."/>
            <person name="Luo G."/>
        </authorList>
    </citation>
    <scope>NUCLEOTIDE SEQUENCE [LARGE SCALE GENOMIC DNA]</scope>
    <source>
        <strain evidence="8 9">TM09-12</strain>
    </source>
</reference>
<keyword evidence="3" id="KW-0472">Membrane</keyword>
<keyword evidence="2 7" id="KW-0732">Signal</keyword>
<dbReference type="InterPro" id="IPR050490">
    <property type="entry name" value="Bact_solute-bd_prot1"/>
</dbReference>
<dbReference type="AlphaFoldDB" id="A0A374NXN0"/>
<dbReference type="InterPro" id="IPR006059">
    <property type="entry name" value="SBP"/>
</dbReference>
<dbReference type="Gene3D" id="3.40.190.10">
    <property type="entry name" value="Periplasmic binding protein-like II"/>
    <property type="match status" value="2"/>
</dbReference>
<dbReference type="PROSITE" id="PS51257">
    <property type="entry name" value="PROKAR_LIPOPROTEIN"/>
    <property type="match status" value="1"/>
</dbReference>
<comment type="caution">
    <text evidence="8">The sequence shown here is derived from an EMBL/GenBank/DDBJ whole genome shotgun (WGS) entry which is preliminary data.</text>
</comment>
<feature type="signal peptide" evidence="7">
    <location>
        <begin position="1"/>
        <end position="24"/>
    </location>
</feature>
<dbReference type="Pfam" id="PF01547">
    <property type="entry name" value="SBP_bac_1"/>
    <property type="match status" value="1"/>
</dbReference>
<proteinExistence type="predicted"/>
<dbReference type="PANTHER" id="PTHR43649:SF33">
    <property type="entry name" value="POLYGALACTURONAN_RHAMNOGALACTURONAN-BINDING PROTEIN YTCQ"/>
    <property type="match status" value="1"/>
</dbReference>
<keyword evidence="4" id="KW-0564">Palmitate</keyword>
<evidence type="ECO:0000313" key="9">
    <source>
        <dbReference type="Proteomes" id="UP000263014"/>
    </source>
</evidence>
<sequence>MMKRGWKRWTAAALTAAMAAGLLAGCGSDKSAQTGSAAETTKNGSTTEAAKEGTTAGDSKEEPVQMSFLYSRTSAEVDDNAGVVKMIEDRFNIDMKGFYVDANNFEQNLNVKFAGGEMPDALVVDTPAQLATYVEGGIIGELPIELIREKAPNFAKCADANDDGSLWSTMIYKGKNYGVGNPMNVIPMAMFWNKDWLDKLGLDVPETLEEYEEVLTAFVEQDPDGNGKKDTAGMAERSFGAVFGAFGLRCVTGNTPGFVVEEMQLGEDNIPFFPYIRPEAKQALEVLHRWYEKGIIDKEFITGENHGGYSWLSHPFMNGQIGLTSAQPRHYFAYSEDTSDQDNWGICLKEMKAVNPEANIVAGPAPVGPEGKSGTEAWSKVGHLTCLTTQAVSDPRKVDAFLAMLDAYYSDPDFMELSNYGLEGKHFKNTEHGRIRLIDGTDLRKEGVLQVDFDDTVLYAKEMNPEKTAFGKSITGNGYYRFNTPATEEFSNVVATLDTLTEQAYFDIITGEKPLDYFDTFVEAFKKAGGEAAEKAVQKVYAENLASMQK</sequence>
<name>A0A374NXN0_9FIRM</name>
<evidence type="ECO:0000256" key="3">
    <source>
        <dbReference type="ARBA" id="ARBA00023136"/>
    </source>
</evidence>
<feature type="chain" id="PRO_5038488927" evidence="7">
    <location>
        <begin position="25"/>
        <end position="550"/>
    </location>
</feature>
<protein>
    <submittedName>
        <fullName evidence="8">Extracellular solute-binding protein</fullName>
    </submittedName>
</protein>
<dbReference type="RefSeq" id="WP_117632055.1">
    <property type="nucleotide sequence ID" value="NZ_QSON01000025.1"/>
</dbReference>
<accession>A0A374NXN0</accession>
<keyword evidence="1" id="KW-1003">Cell membrane</keyword>
<evidence type="ECO:0000256" key="7">
    <source>
        <dbReference type="SAM" id="SignalP"/>
    </source>
</evidence>
<evidence type="ECO:0000256" key="1">
    <source>
        <dbReference type="ARBA" id="ARBA00022475"/>
    </source>
</evidence>
<dbReference type="EMBL" id="QSON01000025">
    <property type="protein sequence ID" value="RGI96172.1"/>
    <property type="molecule type" value="Genomic_DNA"/>
</dbReference>
<dbReference type="PANTHER" id="PTHR43649">
    <property type="entry name" value="ARABINOSE-BINDING PROTEIN-RELATED"/>
    <property type="match status" value="1"/>
</dbReference>